<dbReference type="RefSeq" id="WP_130245074.1">
    <property type="nucleotide sequence ID" value="NZ_PPUZ01000031.1"/>
</dbReference>
<dbReference type="PANTHER" id="PTHR46847">
    <property type="entry name" value="D-ALLOSE-BINDING PERIPLASMIC PROTEIN-RELATED"/>
    <property type="match status" value="1"/>
</dbReference>
<gene>
    <name evidence="5" type="ORF">C3B51_11080</name>
</gene>
<dbReference type="EMBL" id="PPUZ01000031">
    <property type="protein sequence ID" value="RZM80601.1"/>
    <property type="molecule type" value="Genomic_DNA"/>
</dbReference>
<organism evidence="5 6">
    <name type="scientific">Pseudoalteromonas rubra</name>
    <dbReference type="NCBI Taxonomy" id="43658"/>
    <lineage>
        <taxon>Bacteria</taxon>
        <taxon>Pseudomonadati</taxon>
        <taxon>Pseudomonadota</taxon>
        <taxon>Gammaproteobacteria</taxon>
        <taxon>Alteromonadales</taxon>
        <taxon>Pseudoalteromonadaceae</taxon>
        <taxon>Pseudoalteromonas</taxon>
    </lineage>
</organism>
<evidence type="ECO:0000313" key="6">
    <source>
        <dbReference type="Proteomes" id="UP000292345"/>
    </source>
</evidence>
<reference evidence="5 6" key="1">
    <citation type="submission" date="2018-01" db="EMBL/GenBank/DDBJ databases">
        <title>Co-occurrence of chitin degradation, pigmentation and bioactivity in marine Pseudoalteromonas.</title>
        <authorList>
            <person name="Paulsen S."/>
            <person name="Gram L."/>
            <person name="Machado H."/>
        </authorList>
    </citation>
    <scope>NUCLEOTIDE SEQUENCE [LARGE SCALE GENOMIC DNA]</scope>
    <source>
        <strain evidence="5 6">S1946</strain>
    </source>
</reference>
<accession>A0A4Q7ECJ1</accession>
<comment type="subcellular location">
    <subcellularLocation>
        <location evidence="1">Cell envelope</location>
    </subcellularLocation>
</comment>
<evidence type="ECO:0000256" key="2">
    <source>
        <dbReference type="ARBA" id="ARBA00007639"/>
    </source>
</evidence>
<sequence length="350" mass="38830">MKQIITPVVLLLFVTFTGFAQSISVTFVNPGNRQANPTGAFWHNVTKVMEAAAQDLDIELTTLYAERNHIDMKKLAQQALNSPADYLILVDEKGVITDALLTVPGEHKRIAFLLNSPDKLALKRIAAKGIGVLGSVTPDNYQAGRILAKLLHESLPEGNRQTTDRHVMLALLGDVATNAAIEREQGLLGYTNRTYGVNLVERVDAQWSEQNAYELARGLLQRFPDTRLIWCANDAIATGAARAATDLKLRDQLHIGGINWDQGHENVIDISLGGHVLLGGYLLTEIRKFQNRKISAIGEQKIAIFQPYSENFRPLYQAIHGTGLNKIDFKQFTTGDQSYSIKTLNQQLKF</sequence>
<feature type="domain" description="Periplasmic binding protein" evidence="4">
    <location>
        <begin position="39"/>
        <end position="258"/>
    </location>
</feature>
<proteinExistence type="inferred from homology"/>
<dbReference type="Proteomes" id="UP000292345">
    <property type="component" value="Unassembled WGS sequence"/>
</dbReference>
<evidence type="ECO:0000256" key="1">
    <source>
        <dbReference type="ARBA" id="ARBA00004196"/>
    </source>
</evidence>
<dbReference type="GO" id="GO:0055085">
    <property type="term" value="P:transmembrane transport"/>
    <property type="evidence" value="ECO:0007669"/>
    <property type="project" value="UniProtKB-ARBA"/>
</dbReference>
<dbReference type="PANTHER" id="PTHR46847:SF2">
    <property type="entry name" value="ABC TRANSPORTER SUGAR-BINDING PROTEIN"/>
    <property type="match status" value="1"/>
</dbReference>
<evidence type="ECO:0000256" key="3">
    <source>
        <dbReference type="ARBA" id="ARBA00022729"/>
    </source>
</evidence>
<protein>
    <submittedName>
        <fullName evidence="5">Sugar ABC transporter substrate-binding protein</fullName>
    </submittedName>
</protein>
<dbReference type="Pfam" id="PF13407">
    <property type="entry name" value="Peripla_BP_4"/>
    <property type="match status" value="1"/>
</dbReference>
<comment type="caution">
    <text evidence="5">The sequence shown here is derived from an EMBL/GenBank/DDBJ whole genome shotgun (WGS) entry which is preliminary data.</text>
</comment>
<dbReference type="InterPro" id="IPR028082">
    <property type="entry name" value="Peripla_BP_I"/>
</dbReference>
<dbReference type="InterPro" id="IPR025997">
    <property type="entry name" value="SBP_2_dom"/>
</dbReference>
<dbReference type="SUPFAM" id="SSF53822">
    <property type="entry name" value="Periplasmic binding protein-like I"/>
    <property type="match status" value="1"/>
</dbReference>
<name>A0A4Q7ECJ1_9GAMM</name>
<keyword evidence="3" id="KW-0732">Signal</keyword>
<dbReference type="Gene3D" id="3.40.50.2300">
    <property type="match status" value="2"/>
</dbReference>
<evidence type="ECO:0000259" key="4">
    <source>
        <dbReference type="Pfam" id="PF13407"/>
    </source>
</evidence>
<dbReference type="CDD" id="cd06324">
    <property type="entry name" value="PBP1_ABC_sugar_binding-like"/>
    <property type="match status" value="1"/>
</dbReference>
<dbReference type="GO" id="GO:0030313">
    <property type="term" value="C:cell envelope"/>
    <property type="evidence" value="ECO:0007669"/>
    <property type="project" value="UniProtKB-SubCell"/>
</dbReference>
<evidence type="ECO:0000313" key="5">
    <source>
        <dbReference type="EMBL" id="RZM80601.1"/>
    </source>
</evidence>
<dbReference type="AlphaFoldDB" id="A0A4Q7ECJ1"/>
<comment type="similarity">
    <text evidence="2">Belongs to the bacterial solute-binding protein 2 family.</text>
</comment>
<dbReference type="GO" id="GO:0030246">
    <property type="term" value="F:carbohydrate binding"/>
    <property type="evidence" value="ECO:0007669"/>
    <property type="project" value="UniProtKB-ARBA"/>
</dbReference>